<keyword evidence="1 2" id="KW-1015">Disulfide bond</keyword>
<evidence type="ECO:0000313" key="5">
    <source>
        <dbReference type="EMBL" id="WAR21177.1"/>
    </source>
</evidence>
<comment type="caution">
    <text evidence="2">Lacks conserved residue(s) required for the propagation of feature annotation.</text>
</comment>
<dbReference type="InterPro" id="IPR036772">
    <property type="entry name" value="SRCR-like_dom_sf"/>
</dbReference>
<dbReference type="SUPFAM" id="SSF56487">
    <property type="entry name" value="SRCR-like"/>
    <property type="match status" value="1"/>
</dbReference>
<dbReference type="PANTHER" id="PTHR45817">
    <property type="entry name" value="LYSYL OXIDASE-LIKE-RELATED"/>
    <property type="match status" value="1"/>
</dbReference>
<feature type="region of interest" description="Disordered" evidence="3">
    <location>
        <begin position="29"/>
        <end position="160"/>
    </location>
</feature>
<dbReference type="Pfam" id="PF00530">
    <property type="entry name" value="SRCR"/>
    <property type="match status" value="1"/>
</dbReference>
<evidence type="ECO:0000256" key="3">
    <source>
        <dbReference type="SAM" id="MobiDB-lite"/>
    </source>
</evidence>
<name>A0ABY7FJH2_MYAAR</name>
<evidence type="ECO:0000313" key="6">
    <source>
        <dbReference type="Proteomes" id="UP001164746"/>
    </source>
</evidence>
<evidence type="ECO:0000256" key="2">
    <source>
        <dbReference type="PROSITE-ProRule" id="PRU00196"/>
    </source>
</evidence>
<dbReference type="PANTHER" id="PTHR45817:SF6">
    <property type="entry name" value="PROTEIN-LYSINE 6-OXIDASE"/>
    <property type="match status" value="1"/>
</dbReference>
<dbReference type="Proteomes" id="UP001164746">
    <property type="component" value="Chromosome 12"/>
</dbReference>
<gene>
    <name evidence="5" type="ORF">MAR_015151</name>
</gene>
<sequence>MCYSRGWGTSIRRCTDYKSSAGVVCNQRTRHNHHREESNLSNDQASPSVPEREERPGLTDETQMSTKRPRTTTRKPPATTKKTTTTTTKPTTTTRKTTTSRPTTPPTTQTTTVTTTTSKPTTTTTPSTTTKPTTSTTKKVTTKRTTTTAKPKTDSPPTTTPRVYNQWVYNQEMWRWYFYRRDGSVITSRPDASIKEGYVQDAPLEFSDDDIDNVIEPITTLAPAAPQVTAPSYSEFRLAGGRDYRGYKEGRLEVRLAGSDVWGVVCGDAWNFRSAIVTCRHFGDGYARTAHKTNHYGGSNMDKVLAEIVCTGREERLEDCRFLTTEMTPGKAACSNAQSVAGVICDTSWQYAKRRLLHFSTIAKNIGKADFRPDVDRSQWEWHACHQLAWEPDCGGPQGEFLSRGFRLREGRISVGCQDSYLADIDCQWIDVTDVKPGMYTLK</sequence>
<dbReference type="SMART" id="SM00202">
    <property type="entry name" value="SR"/>
    <property type="match status" value="1"/>
</dbReference>
<dbReference type="EMBL" id="CP111023">
    <property type="protein sequence ID" value="WAR21177.1"/>
    <property type="molecule type" value="Genomic_DNA"/>
</dbReference>
<protein>
    <submittedName>
        <fullName evidence="5">LOXL3-like protein</fullName>
    </submittedName>
</protein>
<dbReference type="InterPro" id="IPR001190">
    <property type="entry name" value="SRCR"/>
</dbReference>
<dbReference type="InterPro" id="IPR050912">
    <property type="entry name" value="LOX-like_protein"/>
</dbReference>
<reference evidence="5" key="1">
    <citation type="submission" date="2022-11" db="EMBL/GenBank/DDBJ databases">
        <title>Centuries of genome instability and evolution in soft-shell clam transmissible cancer (bioRxiv).</title>
        <authorList>
            <person name="Hart S.F.M."/>
            <person name="Yonemitsu M.A."/>
            <person name="Giersch R.M."/>
            <person name="Beal B.F."/>
            <person name="Arriagada G."/>
            <person name="Davis B.W."/>
            <person name="Ostrander E.A."/>
            <person name="Goff S.P."/>
            <person name="Metzger M.J."/>
        </authorList>
    </citation>
    <scope>NUCLEOTIDE SEQUENCE</scope>
    <source>
        <strain evidence="5">MELC-2E11</strain>
        <tissue evidence="5">Siphon/mantle</tissue>
    </source>
</reference>
<proteinExistence type="predicted"/>
<feature type="compositionally biased region" description="Low complexity" evidence="3">
    <location>
        <begin position="74"/>
        <end position="160"/>
    </location>
</feature>
<feature type="disulfide bond" evidence="2">
    <location>
        <begin position="310"/>
        <end position="320"/>
    </location>
</feature>
<dbReference type="InterPro" id="IPR001695">
    <property type="entry name" value="Lysyl_oxidase"/>
</dbReference>
<organism evidence="5 6">
    <name type="scientific">Mya arenaria</name>
    <name type="common">Soft-shell clam</name>
    <dbReference type="NCBI Taxonomy" id="6604"/>
    <lineage>
        <taxon>Eukaryota</taxon>
        <taxon>Metazoa</taxon>
        <taxon>Spiralia</taxon>
        <taxon>Lophotrochozoa</taxon>
        <taxon>Mollusca</taxon>
        <taxon>Bivalvia</taxon>
        <taxon>Autobranchia</taxon>
        <taxon>Heteroconchia</taxon>
        <taxon>Euheterodonta</taxon>
        <taxon>Imparidentia</taxon>
        <taxon>Neoheterodontei</taxon>
        <taxon>Myida</taxon>
        <taxon>Myoidea</taxon>
        <taxon>Myidae</taxon>
        <taxon>Mya</taxon>
    </lineage>
</organism>
<keyword evidence="6" id="KW-1185">Reference proteome</keyword>
<evidence type="ECO:0000256" key="1">
    <source>
        <dbReference type="ARBA" id="ARBA00023157"/>
    </source>
</evidence>
<accession>A0ABY7FJH2</accession>
<dbReference type="Gene3D" id="3.10.250.10">
    <property type="entry name" value="SRCR-like domain"/>
    <property type="match status" value="1"/>
</dbReference>
<feature type="domain" description="SRCR" evidence="4">
    <location>
        <begin position="236"/>
        <end position="346"/>
    </location>
</feature>
<feature type="non-terminal residue" evidence="5">
    <location>
        <position position="1"/>
    </location>
</feature>
<evidence type="ECO:0000259" key="4">
    <source>
        <dbReference type="PROSITE" id="PS50287"/>
    </source>
</evidence>
<dbReference type="Pfam" id="PF01186">
    <property type="entry name" value="Lysyl_oxidase"/>
    <property type="match status" value="1"/>
</dbReference>
<dbReference type="PROSITE" id="PS50287">
    <property type="entry name" value="SRCR_2"/>
    <property type="match status" value="1"/>
</dbReference>